<gene>
    <name evidence="1" type="ORF">ENM42_00705</name>
</gene>
<dbReference type="AlphaFoldDB" id="A0A7C5U3S4"/>
<evidence type="ECO:0000313" key="1">
    <source>
        <dbReference type="EMBL" id="HHR40328.1"/>
    </source>
</evidence>
<accession>A0A7C5U3S4</accession>
<proteinExistence type="predicted"/>
<reference evidence="1" key="1">
    <citation type="journal article" date="2020" name="mSystems">
        <title>Genome- and Community-Level Interaction Insights into Carbon Utilization and Element Cycling Functions of Hydrothermarchaeota in Hydrothermal Sediment.</title>
        <authorList>
            <person name="Zhou Z."/>
            <person name="Liu Y."/>
            <person name="Xu W."/>
            <person name="Pan J."/>
            <person name="Luo Z.H."/>
            <person name="Li M."/>
        </authorList>
    </citation>
    <scope>NUCLEOTIDE SEQUENCE [LARGE SCALE GENOMIC DNA]</scope>
    <source>
        <strain evidence="1">SpSt-1084</strain>
    </source>
</reference>
<protein>
    <submittedName>
        <fullName evidence="1">Uncharacterized protein</fullName>
    </submittedName>
</protein>
<sequence>MILEVHGDVCRLGYLKVVACLLEDGVPRSPDYLSSLLLETSKTAENDAVEQLGLLRTEVNATNYVKLASELGFYDKSTGGLGPFGAAYICMNSASHLKKHITGEDTALLSRILALGESEKILLLHALLSKDFHMISNILLWAAKTREFTRQQAMEVIMEEIYPEALRRVAKKLTDRRRQLVLKELESAARFREERLGYSKVEWIRSRLYAKYRHTVPPRLEWLSDLGLLDKPRRGKYMVSKILMKNFRELEIVLNKPVERLDQSFFSYFVQSVLPLRSAGRQVEAQFLTEAYRVLSKAVHKVRLDVLCLATAYRMIDAGYRSTPATVSQTFSYLSFLYSDRVFANYSEDGSPEVSGLDIELSEMNE</sequence>
<name>A0A7C5U3S4_CALS0</name>
<comment type="caution">
    <text evidence="1">The sequence shown here is derived from an EMBL/GenBank/DDBJ whole genome shotgun (WGS) entry which is preliminary data.</text>
</comment>
<dbReference type="EMBL" id="DRXS01000040">
    <property type="protein sequence ID" value="HHR40328.1"/>
    <property type="molecule type" value="Genomic_DNA"/>
</dbReference>
<organism evidence="1">
    <name type="scientific">Caldiarchaeum subterraneum</name>
    <dbReference type="NCBI Taxonomy" id="311458"/>
    <lineage>
        <taxon>Archaea</taxon>
        <taxon>Nitrososphaerota</taxon>
        <taxon>Candidatus Caldarchaeales</taxon>
        <taxon>Candidatus Caldarchaeaceae</taxon>
        <taxon>Candidatus Caldarchaeum</taxon>
    </lineage>
</organism>